<evidence type="ECO:0000256" key="4">
    <source>
        <dbReference type="SAM" id="MobiDB-lite"/>
    </source>
</evidence>
<evidence type="ECO:0000259" key="5">
    <source>
        <dbReference type="SMART" id="SM00154"/>
    </source>
</evidence>
<dbReference type="OrthoDB" id="428577at2759"/>
<evidence type="ECO:0000313" key="6">
    <source>
        <dbReference type="EMBL" id="KLO12636.1"/>
    </source>
</evidence>
<accession>A0A0H2S711</accession>
<feature type="domain" description="AN1-type" evidence="5">
    <location>
        <begin position="33"/>
        <end position="70"/>
    </location>
</feature>
<dbReference type="GO" id="GO:0008270">
    <property type="term" value="F:zinc ion binding"/>
    <property type="evidence" value="ECO:0007669"/>
    <property type="project" value="UniProtKB-KW"/>
</dbReference>
<dbReference type="InterPro" id="IPR035896">
    <property type="entry name" value="AN1-like_Znf"/>
</dbReference>
<dbReference type="SUPFAM" id="SSF118310">
    <property type="entry name" value="AN1-like Zinc finger"/>
    <property type="match status" value="1"/>
</dbReference>
<dbReference type="AlphaFoldDB" id="A0A0H2S711"/>
<keyword evidence="3" id="KW-0862">Zinc</keyword>
<name>A0A0H2S711_9AGAM</name>
<keyword evidence="1" id="KW-0479">Metal-binding</keyword>
<evidence type="ECO:0000313" key="7">
    <source>
        <dbReference type="Proteomes" id="UP000053477"/>
    </source>
</evidence>
<gene>
    <name evidence="6" type="ORF">SCHPADRAFT_853743</name>
</gene>
<dbReference type="EMBL" id="KQ085974">
    <property type="protein sequence ID" value="KLO12636.1"/>
    <property type="molecule type" value="Genomic_DNA"/>
</dbReference>
<feature type="region of interest" description="Disordered" evidence="4">
    <location>
        <begin position="1"/>
        <end position="26"/>
    </location>
</feature>
<sequence length="96" mass="10481">MAGKKRCAYVPPAPAPASDADADANTEVAQQPERCKSRAVAFAGDCSLCEASFCSQHRYPEHHDCPNREAYLKLGQERFANKLMGEQTVARKIVAV</sequence>
<dbReference type="SMART" id="SM00154">
    <property type="entry name" value="ZnF_AN1"/>
    <property type="match status" value="1"/>
</dbReference>
<reference evidence="6 7" key="1">
    <citation type="submission" date="2015-04" db="EMBL/GenBank/DDBJ databases">
        <title>Complete genome sequence of Schizopora paradoxa KUC8140, a cosmopolitan wood degrader in East Asia.</title>
        <authorList>
            <consortium name="DOE Joint Genome Institute"/>
            <person name="Min B."/>
            <person name="Park H."/>
            <person name="Jang Y."/>
            <person name="Kim J.-J."/>
            <person name="Kim K.H."/>
            <person name="Pangilinan J."/>
            <person name="Lipzen A."/>
            <person name="Riley R."/>
            <person name="Grigoriev I.V."/>
            <person name="Spatafora J.W."/>
            <person name="Choi I.-G."/>
        </authorList>
    </citation>
    <scope>NUCLEOTIDE SEQUENCE [LARGE SCALE GENOMIC DNA]</scope>
    <source>
        <strain evidence="6 7">KUC8140</strain>
    </source>
</reference>
<dbReference type="InterPro" id="IPR000058">
    <property type="entry name" value="Znf_AN1"/>
</dbReference>
<keyword evidence="2" id="KW-0863">Zinc-finger</keyword>
<evidence type="ECO:0000256" key="2">
    <source>
        <dbReference type="ARBA" id="ARBA00022771"/>
    </source>
</evidence>
<evidence type="ECO:0000256" key="1">
    <source>
        <dbReference type="ARBA" id="ARBA00022723"/>
    </source>
</evidence>
<dbReference type="Gene3D" id="4.10.1110.10">
    <property type="entry name" value="AN1-like Zinc finger"/>
    <property type="match status" value="1"/>
</dbReference>
<protein>
    <recommendedName>
        <fullName evidence="5">AN1-type domain-containing protein</fullName>
    </recommendedName>
</protein>
<dbReference type="Proteomes" id="UP000053477">
    <property type="component" value="Unassembled WGS sequence"/>
</dbReference>
<keyword evidence="7" id="KW-1185">Reference proteome</keyword>
<proteinExistence type="predicted"/>
<organism evidence="6 7">
    <name type="scientific">Schizopora paradoxa</name>
    <dbReference type="NCBI Taxonomy" id="27342"/>
    <lineage>
        <taxon>Eukaryota</taxon>
        <taxon>Fungi</taxon>
        <taxon>Dikarya</taxon>
        <taxon>Basidiomycota</taxon>
        <taxon>Agaricomycotina</taxon>
        <taxon>Agaricomycetes</taxon>
        <taxon>Hymenochaetales</taxon>
        <taxon>Schizoporaceae</taxon>
        <taxon>Schizopora</taxon>
    </lineage>
</organism>
<evidence type="ECO:0000256" key="3">
    <source>
        <dbReference type="ARBA" id="ARBA00022833"/>
    </source>
</evidence>
<dbReference type="InParanoid" id="A0A0H2S711"/>
<dbReference type="Pfam" id="PF01428">
    <property type="entry name" value="zf-AN1"/>
    <property type="match status" value="1"/>
</dbReference>